<accession>A0A8J7CG32</accession>
<dbReference type="AlphaFoldDB" id="A0A8J7CG32"/>
<dbReference type="Proteomes" id="UP000598633">
    <property type="component" value="Unassembled WGS sequence"/>
</dbReference>
<dbReference type="InterPro" id="IPR008912">
    <property type="entry name" value="Uncharacterised_CoxE"/>
</dbReference>
<dbReference type="PANTHER" id="PTHR39338:SF7">
    <property type="entry name" value="BLL6692 PROTEIN"/>
    <property type="match status" value="1"/>
</dbReference>
<protein>
    <submittedName>
        <fullName evidence="1">VWA domain-containing protein</fullName>
    </submittedName>
</protein>
<dbReference type="PANTHER" id="PTHR39338">
    <property type="entry name" value="BLL5662 PROTEIN-RELATED"/>
    <property type="match status" value="1"/>
</dbReference>
<dbReference type="Pfam" id="PF05762">
    <property type="entry name" value="VWA_CoxE"/>
    <property type="match status" value="1"/>
</dbReference>
<comment type="caution">
    <text evidence="1">The sequence shown here is derived from an EMBL/GenBank/DDBJ whole genome shotgun (WGS) entry which is preliminary data.</text>
</comment>
<dbReference type="EMBL" id="JACXWA010000054">
    <property type="protein sequence ID" value="MBD3870319.1"/>
    <property type="molecule type" value="Genomic_DNA"/>
</dbReference>
<sequence length="405" mass="45881">MPEAASTTDHAGIFLPFFYRLRNHGLKVTPQQWLTLIEGLARGLHGSSLMGFYSLARGIMVKDEAELDDFDLCFVAHFGGIDAEVAAIEKVVWDWLENPTVPFTIDPEWLKLMDSVDVAALRAELERRLAEQTERHDGGDHWVGTGGTSPFGHSGGHPGGIRVGGDHGAGTAVQVAAERRYQEHRKDRVLDTRQLSVALTKLRALERTGPADELDLEDTIDRTAREGGELELVFKPPRENRLGLLLAMDIGGSMWPFKELVDTLFSAAHQARHFKQFDHVYFHNCIYERVYGNAAFSEKIQLGELFRRYDRETRLVLVGDAYMYPGEITDRFGAVDWTERNERPGSDYLERVRDHFTHCAWLNPMAEDSWGAPSTRHIRRIFPMYPLTVHGVEQLARDLATNRGR</sequence>
<reference evidence="1 2" key="1">
    <citation type="submission" date="2020-08" db="EMBL/GenBank/DDBJ databases">
        <title>Acidobacteriota in marine sediments use diverse sulfur dissimilation pathways.</title>
        <authorList>
            <person name="Wasmund K."/>
        </authorList>
    </citation>
    <scope>NUCLEOTIDE SEQUENCE [LARGE SCALE GENOMIC DNA]</scope>
    <source>
        <strain evidence="1">MAG AM3-A</strain>
    </source>
</reference>
<evidence type="ECO:0000313" key="2">
    <source>
        <dbReference type="Proteomes" id="UP000598633"/>
    </source>
</evidence>
<evidence type="ECO:0000313" key="1">
    <source>
        <dbReference type="EMBL" id="MBD3870319.1"/>
    </source>
</evidence>
<organism evidence="1 2">
    <name type="scientific">Candidatus Sulfomarinibacter kjeldsenii</name>
    <dbReference type="NCBI Taxonomy" id="2885994"/>
    <lineage>
        <taxon>Bacteria</taxon>
        <taxon>Pseudomonadati</taxon>
        <taxon>Acidobacteriota</taxon>
        <taxon>Thermoanaerobaculia</taxon>
        <taxon>Thermoanaerobaculales</taxon>
        <taxon>Candidatus Sulfomarinibacteraceae</taxon>
        <taxon>Candidatus Sulfomarinibacter</taxon>
    </lineage>
</organism>
<proteinExistence type="predicted"/>
<gene>
    <name evidence="1" type="ORF">IFJ97_03030</name>
</gene>
<name>A0A8J7CG32_9BACT</name>